<reference evidence="1 2" key="1">
    <citation type="submission" date="2016-12" db="EMBL/GenBank/DDBJ databases">
        <title>The genome of dimorphic prosthecate Glycocaulis alkaliphilus 6b-8t, isolated from crude oil dictates its adaptability in petroleum environments.</title>
        <authorList>
            <person name="Wu X.-L."/>
            <person name="Geng S."/>
        </authorList>
    </citation>
    <scope>NUCLEOTIDE SEQUENCE [LARGE SCALE GENOMIC DNA]</scope>
    <source>
        <strain evidence="1 2">6B-8</strain>
    </source>
</reference>
<evidence type="ECO:0000313" key="2">
    <source>
        <dbReference type="Proteomes" id="UP000286954"/>
    </source>
</evidence>
<dbReference type="AlphaFoldDB" id="A0A3T0E910"/>
<dbReference type="Gene3D" id="3.10.490.10">
    <property type="entry name" value="Gamma-glutamyl cyclotransferase-like"/>
    <property type="match status" value="1"/>
</dbReference>
<sequence>MSAVKAGDAFAVYGLLRKGASGFAQFGLEAAFRPLGPCRIPGVIHDLGGYPGLVAGEGAVIGELFEVADPSVIARLDAFEDYYPQAPDRSRYLRQRIRLVSPDADAWVYVWNRPVTGFARVESGDWLEWVASKT</sequence>
<dbReference type="InterPro" id="IPR009288">
    <property type="entry name" value="AIG2-like_dom"/>
</dbReference>
<dbReference type="Pfam" id="PF06094">
    <property type="entry name" value="GGACT"/>
    <property type="match status" value="1"/>
</dbReference>
<dbReference type="EMBL" id="CP018911">
    <property type="protein sequence ID" value="AZU03903.1"/>
    <property type="molecule type" value="Genomic_DNA"/>
</dbReference>
<gene>
    <name evidence="1" type="ORF">X907_1370</name>
</gene>
<proteinExistence type="predicted"/>
<dbReference type="RefSeq" id="WP_170175489.1">
    <property type="nucleotide sequence ID" value="NZ_BMFB01000007.1"/>
</dbReference>
<protein>
    <submittedName>
        <fullName evidence="1">Uncharacterized protein</fullName>
    </submittedName>
</protein>
<accession>A0A3T0E910</accession>
<dbReference type="SUPFAM" id="SSF110857">
    <property type="entry name" value="Gamma-glutamyl cyclotransferase-like"/>
    <property type="match status" value="1"/>
</dbReference>
<dbReference type="KEGG" id="gak:X907_1370"/>
<dbReference type="InterPro" id="IPR013024">
    <property type="entry name" value="GGCT-like"/>
</dbReference>
<keyword evidence="2" id="KW-1185">Reference proteome</keyword>
<dbReference type="CDD" id="cd06661">
    <property type="entry name" value="GGCT_like"/>
    <property type="match status" value="1"/>
</dbReference>
<name>A0A3T0E910_9PROT</name>
<evidence type="ECO:0000313" key="1">
    <source>
        <dbReference type="EMBL" id="AZU03903.1"/>
    </source>
</evidence>
<dbReference type="Proteomes" id="UP000286954">
    <property type="component" value="Chromosome"/>
</dbReference>
<dbReference type="InterPro" id="IPR036568">
    <property type="entry name" value="GGCT-like_sf"/>
</dbReference>
<organism evidence="1 2">
    <name type="scientific">Glycocaulis alkaliphilus</name>
    <dbReference type="NCBI Taxonomy" id="1434191"/>
    <lineage>
        <taxon>Bacteria</taxon>
        <taxon>Pseudomonadati</taxon>
        <taxon>Pseudomonadota</taxon>
        <taxon>Alphaproteobacteria</taxon>
        <taxon>Maricaulales</taxon>
        <taxon>Maricaulaceae</taxon>
        <taxon>Glycocaulis</taxon>
    </lineage>
</organism>